<comment type="caution">
    <text evidence="1">The sequence shown here is derived from an EMBL/GenBank/DDBJ whole genome shotgun (WGS) entry which is preliminary data.</text>
</comment>
<dbReference type="AlphaFoldDB" id="A0A1R0KD46"/>
<evidence type="ECO:0000313" key="2">
    <source>
        <dbReference type="Proteomes" id="UP000187486"/>
    </source>
</evidence>
<proteinExistence type="predicted"/>
<reference evidence="1 2" key="1">
    <citation type="submission" date="2016-01" db="EMBL/GenBank/DDBJ databases">
        <title>Amycolatopsis coloradensis genome sequencing and assembly.</title>
        <authorList>
            <person name="Mayilraj S."/>
        </authorList>
    </citation>
    <scope>NUCLEOTIDE SEQUENCE [LARGE SCALE GENOMIC DNA]</scope>
    <source>
        <strain evidence="1 2">DSM 44225</strain>
    </source>
</reference>
<organism evidence="1 2">
    <name type="scientific">Amycolatopsis coloradensis</name>
    <dbReference type="NCBI Taxonomy" id="76021"/>
    <lineage>
        <taxon>Bacteria</taxon>
        <taxon>Bacillati</taxon>
        <taxon>Actinomycetota</taxon>
        <taxon>Actinomycetes</taxon>
        <taxon>Pseudonocardiales</taxon>
        <taxon>Pseudonocardiaceae</taxon>
        <taxon>Amycolatopsis</taxon>
    </lineage>
</organism>
<sequence length="78" mass="8511">MAAVRSGHGHGRRVATVRCAAAAPAGAIYLDFRLHCLDTTDQTMPLLPTTHAPPALVQAVTREQLQASRYRGWSARRM</sequence>
<keyword evidence="2" id="KW-1185">Reference proteome</keyword>
<name>A0A1R0KD46_9PSEU</name>
<evidence type="ECO:0000313" key="1">
    <source>
        <dbReference type="EMBL" id="OLZ42812.1"/>
    </source>
</evidence>
<gene>
    <name evidence="1" type="ORF">BS329_41420</name>
</gene>
<protein>
    <submittedName>
        <fullName evidence="1">Uncharacterized protein</fullName>
    </submittedName>
</protein>
<dbReference type="EMBL" id="MQUQ01000049">
    <property type="protein sequence ID" value="OLZ42812.1"/>
    <property type="molecule type" value="Genomic_DNA"/>
</dbReference>
<accession>A0A1R0KD46</accession>
<dbReference type="Proteomes" id="UP000187486">
    <property type="component" value="Unassembled WGS sequence"/>
</dbReference>